<proteinExistence type="predicted"/>
<evidence type="ECO:0000256" key="1">
    <source>
        <dbReference type="SAM" id="SignalP"/>
    </source>
</evidence>
<protein>
    <recommendedName>
        <fullName evidence="4">Secreted protein</fullName>
    </recommendedName>
</protein>
<keyword evidence="3" id="KW-1185">Reference proteome</keyword>
<reference evidence="2 3" key="1">
    <citation type="submission" date="2020-12" db="EMBL/GenBank/DDBJ databases">
        <title>Revised draft genomes of Rhodomicrobium vannielii ATCC 17100 and Rhodomicrobium udaipurense JA643.</title>
        <authorList>
            <person name="Conners E.M."/>
            <person name="Davenport E.J."/>
            <person name="Bose A."/>
        </authorList>
    </citation>
    <scope>NUCLEOTIDE SEQUENCE [LARGE SCALE GENOMIC DNA]</scope>
    <source>
        <strain evidence="2 3">JA643</strain>
    </source>
</reference>
<sequence>MNSMRMIHFHALAMSLIACAATSPVALAVPAQPNPASRSSDTGLMKRVAIGAEAGVALRPCSSPIPALQNDGLRALSGSEGAALVGAGLGPDAGISRYVVRNPFLAFNGSHVDAAPDSGWAVRVISVRPAACTR</sequence>
<dbReference type="EMBL" id="JAEMUK010000017">
    <property type="protein sequence ID" value="MBJ7543796.1"/>
    <property type="molecule type" value="Genomic_DNA"/>
</dbReference>
<organism evidence="2 3">
    <name type="scientific">Rhodomicrobium udaipurense</name>
    <dbReference type="NCBI Taxonomy" id="1202716"/>
    <lineage>
        <taxon>Bacteria</taxon>
        <taxon>Pseudomonadati</taxon>
        <taxon>Pseudomonadota</taxon>
        <taxon>Alphaproteobacteria</taxon>
        <taxon>Hyphomicrobiales</taxon>
        <taxon>Hyphomicrobiaceae</taxon>
        <taxon>Rhodomicrobium</taxon>
    </lineage>
</organism>
<dbReference type="RefSeq" id="WP_155955030.1">
    <property type="nucleotide sequence ID" value="NZ_JAEMUK010000017.1"/>
</dbReference>
<dbReference type="PROSITE" id="PS51257">
    <property type="entry name" value="PROKAR_LIPOPROTEIN"/>
    <property type="match status" value="1"/>
</dbReference>
<feature type="signal peptide" evidence="1">
    <location>
        <begin position="1"/>
        <end position="20"/>
    </location>
</feature>
<keyword evidence="1" id="KW-0732">Signal</keyword>
<dbReference type="Proteomes" id="UP000623250">
    <property type="component" value="Unassembled WGS sequence"/>
</dbReference>
<evidence type="ECO:0000313" key="3">
    <source>
        <dbReference type="Proteomes" id="UP000623250"/>
    </source>
</evidence>
<feature type="chain" id="PRO_5034520953" description="Secreted protein" evidence="1">
    <location>
        <begin position="21"/>
        <end position="134"/>
    </location>
</feature>
<accession>A0A8I1GH26</accession>
<gene>
    <name evidence="2" type="ORF">JDN41_09505</name>
</gene>
<evidence type="ECO:0000313" key="2">
    <source>
        <dbReference type="EMBL" id="MBJ7543796.1"/>
    </source>
</evidence>
<comment type="caution">
    <text evidence="2">The sequence shown here is derived from an EMBL/GenBank/DDBJ whole genome shotgun (WGS) entry which is preliminary data.</text>
</comment>
<name>A0A8I1GH26_9HYPH</name>
<dbReference type="AlphaFoldDB" id="A0A8I1GH26"/>
<evidence type="ECO:0008006" key="4">
    <source>
        <dbReference type="Google" id="ProtNLM"/>
    </source>
</evidence>